<sequence length="52" mass="5122">MLKIKGLRASVAGVQILNGVDLSIGAGEVHAIMGPNGSGKSTLANILAGHPS</sequence>
<accession>A0A382S1P1</accession>
<reference evidence="4" key="1">
    <citation type="submission" date="2018-05" db="EMBL/GenBank/DDBJ databases">
        <authorList>
            <person name="Lanie J.A."/>
            <person name="Ng W.-L."/>
            <person name="Kazmierczak K.M."/>
            <person name="Andrzejewski T.M."/>
            <person name="Davidsen T.M."/>
            <person name="Wayne K.J."/>
            <person name="Tettelin H."/>
            <person name="Glass J.I."/>
            <person name="Rusch D."/>
            <person name="Podicherti R."/>
            <person name="Tsui H.-C.T."/>
            <person name="Winkler M.E."/>
        </authorList>
    </citation>
    <scope>NUCLEOTIDE SEQUENCE</scope>
</reference>
<dbReference type="Pfam" id="PF00005">
    <property type="entry name" value="ABC_tran"/>
    <property type="match status" value="1"/>
</dbReference>
<evidence type="ECO:0000313" key="4">
    <source>
        <dbReference type="EMBL" id="SVD03859.1"/>
    </source>
</evidence>
<dbReference type="Gene3D" id="3.40.50.300">
    <property type="entry name" value="P-loop containing nucleotide triphosphate hydrolases"/>
    <property type="match status" value="1"/>
</dbReference>
<feature type="non-terminal residue" evidence="4">
    <location>
        <position position="52"/>
    </location>
</feature>
<evidence type="ECO:0000256" key="2">
    <source>
        <dbReference type="ARBA" id="ARBA00022840"/>
    </source>
</evidence>
<evidence type="ECO:0000259" key="3">
    <source>
        <dbReference type="Pfam" id="PF00005"/>
    </source>
</evidence>
<organism evidence="4">
    <name type="scientific">marine metagenome</name>
    <dbReference type="NCBI Taxonomy" id="408172"/>
    <lineage>
        <taxon>unclassified sequences</taxon>
        <taxon>metagenomes</taxon>
        <taxon>ecological metagenomes</taxon>
    </lineage>
</organism>
<dbReference type="InterPro" id="IPR027417">
    <property type="entry name" value="P-loop_NTPase"/>
</dbReference>
<gene>
    <name evidence="4" type="ORF">METZ01_LOCUS356713</name>
</gene>
<dbReference type="InterPro" id="IPR003439">
    <property type="entry name" value="ABC_transporter-like_ATP-bd"/>
</dbReference>
<dbReference type="AlphaFoldDB" id="A0A382S1P1"/>
<protein>
    <recommendedName>
        <fullName evidence="3">ABC transporter domain-containing protein</fullName>
    </recommendedName>
</protein>
<dbReference type="PANTHER" id="PTHR43204:SF1">
    <property type="entry name" value="ABC TRANSPORTER I FAMILY MEMBER 6, CHLOROPLASTIC"/>
    <property type="match status" value="1"/>
</dbReference>
<keyword evidence="2" id="KW-0067">ATP-binding</keyword>
<dbReference type="PANTHER" id="PTHR43204">
    <property type="entry name" value="ABC TRANSPORTER I FAMILY MEMBER 6, CHLOROPLASTIC"/>
    <property type="match status" value="1"/>
</dbReference>
<dbReference type="GO" id="GO:0005524">
    <property type="term" value="F:ATP binding"/>
    <property type="evidence" value="ECO:0007669"/>
    <property type="project" value="UniProtKB-KW"/>
</dbReference>
<proteinExistence type="predicted"/>
<name>A0A382S1P1_9ZZZZ</name>
<dbReference type="EMBL" id="UINC01125785">
    <property type="protein sequence ID" value="SVD03859.1"/>
    <property type="molecule type" value="Genomic_DNA"/>
</dbReference>
<dbReference type="GO" id="GO:0016887">
    <property type="term" value="F:ATP hydrolysis activity"/>
    <property type="evidence" value="ECO:0007669"/>
    <property type="project" value="InterPro"/>
</dbReference>
<evidence type="ECO:0000256" key="1">
    <source>
        <dbReference type="ARBA" id="ARBA00022741"/>
    </source>
</evidence>
<dbReference type="InterPro" id="IPR010230">
    <property type="entry name" value="FeS-cluster_ATPase_SufC"/>
</dbReference>
<keyword evidence="1" id="KW-0547">Nucleotide-binding</keyword>
<feature type="domain" description="ABC transporter" evidence="3">
    <location>
        <begin position="17"/>
        <end position="50"/>
    </location>
</feature>
<dbReference type="SUPFAM" id="SSF52540">
    <property type="entry name" value="P-loop containing nucleoside triphosphate hydrolases"/>
    <property type="match status" value="1"/>
</dbReference>